<organism evidence="2 3">
    <name type="scientific">Pristionchus mayeri</name>
    <dbReference type="NCBI Taxonomy" id="1317129"/>
    <lineage>
        <taxon>Eukaryota</taxon>
        <taxon>Metazoa</taxon>
        <taxon>Ecdysozoa</taxon>
        <taxon>Nematoda</taxon>
        <taxon>Chromadorea</taxon>
        <taxon>Rhabditida</taxon>
        <taxon>Rhabditina</taxon>
        <taxon>Diplogasteromorpha</taxon>
        <taxon>Diplogasteroidea</taxon>
        <taxon>Neodiplogasteridae</taxon>
        <taxon>Pristionchus</taxon>
    </lineage>
</organism>
<dbReference type="CDD" id="cd00121">
    <property type="entry name" value="MATH"/>
    <property type="match status" value="1"/>
</dbReference>
<reference evidence="3" key="1">
    <citation type="submission" date="2022-10" db="EMBL/GenBank/DDBJ databases">
        <title>Genome assembly of Pristionchus species.</title>
        <authorList>
            <person name="Yoshida K."/>
            <person name="Sommer R.J."/>
        </authorList>
    </citation>
    <scope>NUCLEOTIDE SEQUENCE [LARGE SCALE GENOMIC DNA]</scope>
    <source>
        <strain evidence="3">RS5460</strain>
    </source>
</reference>
<sequence>TNDSKVILRWEIDNANSLTPGVYESAVLIERGFEWKASIRPNAEDGREIDFLLISSNKKTSWNCKAQVEYRLLTPNNGRKRMKDLALFDDNNSTHSFDKNWNWASMNNPNNV</sequence>
<accession>A0AAN5I7J6</accession>
<gene>
    <name evidence="2" type="ORF">PMAYCL1PPCAC_25573</name>
</gene>
<feature type="non-terminal residue" evidence="2">
    <location>
        <position position="112"/>
    </location>
</feature>
<dbReference type="SUPFAM" id="SSF49599">
    <property type="entry name" value="TRAF domain-like"/>
    <property type="match status" value="1"/>
</dbReference>
<comment type="caution">
    <text evidence="2">The sequence shown here is derived from an EMBL/GenBank/DDBJ whole genome shotgun (WGS) entry which is preliminary data.</text>
</comment>
<name>A0AAN5I7J6_9BILA</name>
<feature type="non-terminal residue" evidence="2">
    <location>
        <position position="1"/>
    </location>
</feature>
<evidence type="ECO:0000259" key="1">
    <source>
        <dbReference type="Pfam" id="PF00917"/>
    </source>
</evidence>
<dbReference type="Pfam" id="PF00917">
    <property type="entry name" value="MATH"/>
    <property type="match status" value="1"/>
</dbReference>
<dbReference type="EMBL" id="BTRK01000005">
    <property type="protein sequence ID" value="GMR55378.1"/>
    <property type="molecule type" value="Genomic_DNA"/>
</dbReference>
<evidence type="ECO:0000313" key="2">
    <source>
        <dbReference type="EMBL" id="GMR55378.1"/>
    </source>
</evidence>
<dbReference type="InterPro" id="IPR002083">
    <property type="entry name" value="MATH/TRAF_dom"/>
</dbReference>
<dbReference type="Proteomes" id="UP001328107">
    <property type="component" value="Unassembled WGS sequence"/>
</dbReference>
<protein>
    <recommendedName>
        <fullName evidence="1">MATH domain-containing protein</fullName>
    </recommendedName>
</protein>
<keyword evidence="3" id="KW-1185">Reference proteome</keyword>
<dbReference type="AlphaFoldDB" id="A0AAN5I7J6"/>
<proteinExistence type="predicted"/>
<dbReference type="Gene3D" id="2.60.210.10">
    <property type="entry name" value="Apoptosis, Tumor Necrosis Factor Receptor Associated Protein 2, Chain A"/>
    <property type="match status" value="1"/>
</dbReference>
<dbReference type="InterPro" id="IPR008974">
    <property type="entry name" value="TRAF-like"/>
</dbReference>
<feature type="domain" description="MATH" evidence="1">
    <location>
        <begin position="24"/>
        <end position="110"/>
    </location>
</feature>
<evidence type="ECO:0000313" key="3">
    <source>
        <dbReference type="Proteomes" id="UP001328107"/>
    </source>
</evidence>